<evidence type="ECO:0000313" key="3">
    <source>
        <dbReference type="Proteomes" id="UP001634394"/>
    </source>
</evidence>
<proteinExistence type="predicted"/>
<feature type="compositionally biased region" description="Low complexity" evidence="1">
    <location>
        <begin position="60"/>
        <end position="74"/>
    </location>
</feature>
<feature type="region of interest" description="Disordered" evidence="1">
    <location>
        <begin position="57"/>
        <end position="119"/>
    </location>
</feature>
<evidence type="ECO:0000313" key="2">
    <source>
        <dbReference type="EMBL" id="KAL3871587.1"/>
    </source>
</evidence>
<dbReference type="AlphaFoldDB" id="A0ABD3WCJ3"/>
<gene>
    <name evidence="2" type="ORF">ACJMK2_039578</name>
</gene>
<feature type="compositionally biased region" description="Basic and acidic residues" evidence="1">
    <location>
        <begin position="84"/>
        <end position="109"/>
    </location>
</feature>
<dbReference type="EMBL" id="JBJQND010000007">
    <property type="protein sequence ID" value="KAL3871587.1"/>
    <property type="molecule type" value="Genomic_DNA"/>
</dbReference>
<dbReference type="Proteomes" id="UP001634394">
    <property type="component" value="Unassembled WGS sequence"/>
</dbReference>
<accession>A0ABD3WCJ3</accession>
<protein>
    <submittedName>
        <fullName evidence="2">Uncharacterized protein</fullName>
    </submittedName>
</protein>
<evidence type="ECO:0000256" key="1">
    <source>
        <dbReference type="SAM" id="MobiDB-lite"/>
    </source>
</evidence>
<sequence>GGVFRIKQQRLPLYFAGRSPLMEEIFKANQTFTLSVCRQIQAQEFSIALPRFTLSSRMDTTPSTSATTENTRTSAQLKMGTVRGEYEGKKLHNERVVRGPNMEKHREGKQSNSNSSILT</sequence>
<keyword evidence="3" id="KW-1185">Reference proteome</keyword>
<feature type="non-terminal residue" evidence="2">
    <location>
        <position position="1"/>
    </location>
</feature>
<reference evidence="2 3" key="1">
    <citation type="submission" date="2024-11" db="EMBL/GenBank/DDBJ databases">
        <title>Chromosome-level genome assembly of the freshwater bivalve Anodonta woodiana.</title>
        <authorList>
            <person name="Chen X."/>
        </authorList>
    </citation>
    <scope>NUCLEOTIDE SEQUENCE [LARGE SCALE GENOMIC DNA]</scope>
    <source>
        <strain evidence="2">MN2024</strain>
        <tissue evidence="2">Gills</tissue>
    </source>
</reference>
<comment type="caution">
    <text evidence="2">The sequence shown here is derived from an EMBL/GenBank/DDBJ whole genome shotgun (WGS) entry which is preliminary data.</text>
</comment>
<name>A0ABD3WCJ3_SINWO</name>
<organism evidence="2 3">
    <name type="scientific">Sinanodonta woodiana</name>
    <name type="common">Chinese pond mussel</name>
    <name type="synonym">Anodonta woodiana</name>
    <dbReference type="NCBI Taxonomy" id="1069815"/>
    <lineage>
        <taxon>Eukaryota</taxon>
        <taxon>Metazoa</taxon>
        <taxon>Spiralia</taxon>
        <taxon>Lophotrochozoa</taxon>
        <taxon>Mollusca</taxon>
        <taxon>Bivalvia</taxon>
        <taxon>Autobranchia</taxon>
        <taxon>Heteroconchia</taxon>
        <taxon>Palaeoheterodonta</taxon>
        <taxon>Unionida</taxon>
        <taxon>Unionoidea</taxon>
        <taxon>Unionidae</taxon>
        <taxon>Unioninae</taxon>
        <taxon>Sinanodonta</taxon>
    </lineage>
</organism>
<feature type="compositionally biased region" description="Polar residues" evidence="1">
    <location>
        <begin position="110"/>
        <end position="119"/>
    </location>
</feature>